<dbReference type="InterPro" id="IPR006674">
    <property type="entry name" value="HD_domain"/>
</dbReference>
<dbReference type="InterPro" id="IPR037522">
    <property type="entry name" value="HD_GYP_dom"/>
</dbReference>
<proteinExistence type="predicted"/>
<evidence type="ECO:0000259" key="3">
    <source>
        <dbReference type="PROSITE" id="PS51832"/>
    </source>
</evidence>
<feature type="domain" description="HD-GYP" evidence="3">
    <location>
        <begin position="196"/>
        <end position="385"/>
    </location>
</feature>
<dbReference type="InterPro" id="IPR006675">
    <property type="entry name" value="HDIG_dom"/>
</dbReference>
<dbReference type="SUPFAM" id="SSF109604">
    <property type="entry name" value="HD-domain/PDEase-like"/>
    <property type="match status" value="1"/>
</dbReference>
<dbReference type="SMART" id="SM00471">
    <property type="entry name" value="HDc"/>
    <property type="match status" value="1"/>
</dbReference>
<dbReference type="PANTHER" id="PTHR43155">
    <property type="entry name" value="CYCLIC DI-GMP PHOSPHODIESTERASE PA4108-RELATED"/>
    <property type="match status" value="1"/>
</dbReference>
<protein>
    <submittedName>
        <fullName evidence="4">HDIG domain-containing protein</fullName>
    </submittedName>
</protein>
<dbReference type="Gene3D" id="1.10.3210.10">
    <property type="entry name" value="Hypothetical protein af1432"/>
    <property type="match status" value="1"/>
</dbReference>
<dbReference type="NCBIfam" id="TIGR00277">
    <property type="entry name" value="HDIG"/>
    <property type="match status" value="1"/>
</dbReference>
<dbReference type="AlphaFoldDB" id="A0A1M7SPI2"/>
<sequence length="385" mass="44069">MTLHFFLTTAIILSISLNIILLFRLRKKRKQLLKYSSQLQKFRDLSTKLRDIVVQREETFYKNLHELSIGFLKNVKKSYLITFDGEYGQVVSALGDTSAKEKKVRKIDLPYSVERVYLVEKDKLSAIFEPSLDTSVTSDTSSKKILVTDIHIGGELKGKLLIERDEPFVSDEIDTIKSLSGFLTSFMATHSYVTSQGKFQKDMILTIIRILEYHDPYTKGHSKNVANLASLLAEKLGLSDELIRKTYWAALVHDIGKIVIPSTILNKEGKLTIEEFEIIKKHPVYGHDFLSTSADLRELARYVYHHHERWDGKGYPSGLSGEDIPLISRIIAVVDAWDAMRSSRPYRKGLSKEEALKELIEHSGIQFDPNIVRTFVKLIREHLVD</sequence>
<keyword evidence="1" id="KW-0472">Membrane</keyword>
<dbReference type="STRING" id="1121883.SAMN02745226_01113"/>
<evidence type="ECO:0000259" key="2">
    <source>
        <dbReference type="PROSITE" id="PS51831"/>
    </source>
</evidence>
<dbReference type="Pfam" id="PF13487">
    <property type="entry name" value="HD_5"/>
    <property type="match status" value="1"/>
</dbReference>
<dbReference type="PROSITE" id="PS51831">
    <property type="entry name" value="HD"/>
    <property type="match status" value="1"/>
</dbReference>
<evidence type="ECO:0000256" key="1">
    <source>
        <dbReference type="SAM" id="Phobius"/>
    </source>
</evidence>
<reference evidence="5" key="1">
    <citation type="submission" date="2016-12" db="EMBL/GenBank/DDBJ databases">
        <authorList>
            <person name="Varghese N."/>
            <person name="Submissions S."/>
        </authorList>
    </citation>
    <scope>NUCLEOTIDE SEQUENCE [LARGE SCALE GENOMIC DNA]</scope>
    <source>
        <strain evidence="5">DSM 13020</strain>
    </source>
</reference>
<dbReference type="InterPro" id="IPR003607">
    <property type="entry name" value="HD/PDEase_dom"/>
</dbReference>
<dbReference type="Proteomes" id="UP000184207">
    <property type="component" value="Unassembled WGS sequence"/>
</dbReference>
<organism evidence="4 5">
    <name type="scientific">Fervidobacterium gondwanense DSM 13020</name>
    <dbReference type="NCBI Taxonomy" id="1121883"/>
    <lineage>
        <taxon>Bacteria</taxon>
        <taxon>Thermotogati</taxon>
        <taxon>Thermotogota</taxon>
        <taxon>Thermotogae</taxon>
        <taxon>Thermotogales</taxon>
        <taxon>Fervidobacteriaceae</taxon>
        <taxon>Fervidobacterium</taxon>
    </lineage>
</organism>
<accession>A0A1M7SPI2</accession>
<dbReference type="EMBL" id="FRDJ01000005">
    <property type="protein sequence ID" value="SHN60433.1"/>
    <property type="molecule type" value="Genomic_DNA"/>
</dbReference>
<evidence type="ECO:0000313" key="4">
    <source>
        <dbReference type="EMBL" id="SHN60433.1"/>
    </source>
</evidence>
<dbReference type="RefSeq" id="WP_245789540.1">
    <property type="nucleotide sequence ID" value="NZ_FRDJ01000005.1"/>
</dbReference>
<keyword evidence="5" id="KW-1185">Reference proteome</keyword>
<keyword evidence="1" id="KW-1133">Transmembrane helix</keyword>
<name>A0A1M7SPI2_FERGO</name>
<feature type="transmembrane region" description="Helical" evidence="1">
    <location>
        <begin position="6"/>
        <end position="25"/>
    </location>
</feature>
<evidence type="ECO:0000313" key="5">
    <source>
        <dbReference type="Proteomes" id="UP000184207"/>
    </source>
</evidence>
<gene>
    <name evidence="4" type="ORF">SAMN02745226_01113</name>
</gene>
<keyword evidence="1" id="KW-0812">Transmembrane</keyword>
<dbReference type="PROSITE" id="PS51832">
    <property type="entry name" value="HD_GYP"/>
    <property type="match status" value="1"/>
</dbReference>
<dbReference type="CDD" id="cd00077">
    <property type="entry name" value="HDc"/>
    <property type="match status" value="1"/>
</dbReference>
<feature type="domain" description="HD" evidence="2">
    <location>
        <begin position="218"/>
        <end position="340"/>
    </location>
</feature>